<dbReference type="InterPro" id="IPR004099">
    <property type="entry name" value="Pyr_nucl-diS_OxRdtase_dimer"/>
</dbReference>
<dbReference type="EMBL" id="JAEPCM010000352">
    <property type="protein sequence ID" value="MCG7946776.1"/>
    <property type="molecule type" value="Genomic_DNA"/>
</dbReference>
<evidence type="ECO:0000313" key="2">
    <source>
        <dbReference type="EMBL" id="MCG7946776.1"/>
    </source>
</evidence>
<dbReference type="SUPFAM" id="SSF55424">
    <property type="entry name" value="FAD/NAD-linked reductases, dimerisation (C-terminal) domain"/>
    <property type="match status" value="1"/>
</dbReference>
<evidence type="ECO:0000313" key="3">
    <source>
        <dbReference type="Proteomes" id="UP000886667"/>
    </source>
</evidence>
<protein>
    <submittedName>
        <fullName evidence="2">Pyridine nucleotide-disulfide oxidoreductase</fullName>
    </submittedName>
</protein>
<name>A0A9E4N3H0_9GAMM</name>
<dbReference type="InterPro" id="IPR016156">
    <property type="entry name" value="FAD/NAD-linked_Rdtase_dimer_sf"/>
</dbReference>
<dbReference type="Gene3D" id="3.30.390.30">
    <property type="match status" value="1"/>
</dbReference>
<dbReference type="AlphaFoldDB" id="A0A9E4N3H0"/>
<evidence type="ECO:0000259" key="1">
    <source>
        <dbReference type="Pfam" id="PF02852"/>
    </source>
</evidence>
<dbReference type="PRINTS" id="PR00411">
    <property type="entry name" value="PNDRDTASEI"/>
</dbReference>
<organism evidence="2 3">
    <name type="scientific">Candidatus Thiodiazotropha taylori</name>
    <dbReference type="NCBI Taxonomy" id="2792791"/>
    <lineage>
        <taxon>Bacteria</taxon>
        <taxon>Pseudomonadati</taxon>
        <taxon>Pseudomonadota</taxon>
        <taxon>Gammaproteobacteria</taxon>
        <taxon>Chromatiales</taxon>
        <taxon>Sedimenticolaceae</taxon>
        <taxon>Candidatus Thiodiazotropha</taxon>
    </lineage>
</organism>
<gene>
    <name evidence="2" type="ORF">JAZ07_10575</name>
</gene>
<accession>A0A9E4N3H0</accession>
<reference evidence="2" key="1">
    <citation type="journal article" date="2021" name="Proc. Natl. Acad. Sci. U.S.A.">
        <title>Global biogeography of chemosynthetic symbionts reveals both localized and globally distributed symbiont groups. .</title>
        <authorList>
            <person name="Osvatic J.T."/>
            <person name="Wilkins L.G.E."/>
            <person name="Leibrecht L."/>
            <person name="Leray M."/>
            <person name="Zauner S."/>
            <person name="Polzin J."/>
            <person name="Camacho Y."/>
            <person name="Gros O."/>
            <person name="van Gils J.A."/>
            <person name="Eisen J.A."/>
            <person name="Petersen J.M."/>
            <person name="Yuen B."/>
        </authorList>
    </citation>
    <scope>NUCLEOTIDE SEQUENCE</scope>
    <source>
        <strain evidence="2">MAGclacostrist064TRANS</strain>
    </source>
</reference>
<dbReference type="Proteomes" id="UP000886667">
    <property type="component" value="Unassembled WGS sequence"/>
</dbReference>
<proteinExistence type="predicted"/>
<dbReference type="Pfam" id="PF02852">
    <property type="entry name" value="Pyr_redox_dim"/>
    <property type="match status" value="1"/>
</dbReference>
<sequence length="77" mass="8636">KDRVLGATIVGENAGELIGEFTSAMKHGFGLNKILGTIHIYPTLFEANKYAAGSWKRAHKPEGLLAWVERFHDWRRG</sequence>
<feature type="non-terminal residue" evidence="2">
    <location>
        <position position="1"/>
    </location>
</feature>
<feature type="domain" description="Pyridine nucleotide-disulphide oxidoreductase dimerisation" evidence="1">
    <location>
        <begin position="2"/>
        <end position="51"/>
    </location>
</feature>
<comment type="caution">
    <text evidence="2">The sequence shown here is derived from an EMBL/GenBank/DDBJ whole genome shotgun (WGS) entry which is preliminary data.</text>
</comment>